<dbReference type="SUPFAM" id="SSF56601">
    <property type="entry name" value="beta-lactamase/transpeptidase-like"/>
    <property type="match status" value="1"/>
</dbReference>
<evidence type="ECO:0000256" key="6">
    <source>
        <dbReference type="ARBA" id="ARBA00018637"/>
    </source>
</evidence>
<feature type="domain" description="Penicillin-binding protein transpeptidase" evidence="27">
    <location>
        <begin position="457"/>
        <end position="702"/>
    </location>
</feature>
<feature type="active site" description="Proton donor; for transglycosylase activity" evidence="24">
    <location>
        <position position="214"/>
    </location>
</feature>
<dbReference type="InterPro" id="IPR011813">
    <property type="entry name" value="PBP_1b"/>
</dbReference>
<comment type="catalytic activity">
    <reaction evidence="21">
        <text>[GlcNAc-(1-&gt;4)-Mur2Ac(oyl-L-Ala-gamma-D-Glu-L-Lys-D-Ala-D-Ala)](n)-di-trans,octa-cis-undecaprenyl diphosphate + beta-D-GlcNAc-(1-&gt;4)-Mur2Ac(oyl-L-Ala-gamma-D-Glu-L-Lys-D-Ala-D-Ala)-di-trans,octa-cis-undecaprenyl diphosphate = [GlcNAc-(1-&gt;4)-Mur2Ac(oyl-L-Ala-gamma-D-Glu-L-Lys-D-Ala-D-Ala)](n+1)-di-trans,octa-cis-undecaprenyl diphosphate + di-trans,octa-cis-undecaprenyl diphosphate + H(+)</text>
        <dbReference type="Rhea" id="RHEA:23708"/>
        <dbReference type="Rhea" id="RHEA-COMP:9602"/>
        <dbReference type="Rhea" id="RHEA-COMP:9603"/>
        <dbReference type="ChEBI" id="CHEBI:15378"/>
        <dbReference type="ChEBI" id="CHEBI:58405"/>
        <dbReference type="ChEBI" id="CHEBI:60033"/>
        <dbReference type="ChEBI" id="CHEBI:78435"/>
        <dbReference type="EC" id="2.4.99.28"/>
    </reaction>
</comment>
<protein>
    <recommendedName>
        <fullName evidence="6 22">Penicillin-binding protein 1B</fullName>
        <shortName evidence="23">PBP-1b</shortName>
        <shortName evidence="23">PBP1b</shortName>
    </recommendedName>
    <alternativeName>
        <fullName evidence="19 23">Murein polymerase</fullName>
    </alternativeName>
</protein>
<feature type="domain" description="Bifunctional transglycosylase second" evidence="29">
    <location>
        <begin position="99"/>
        <end position="177"/>
    </location>
</feature>
<evidence type="ECO:0000256" key="11">
    <source>
        <dbReference type="ARBA" id="ARBA00022679"/>
    </source>
</evidence>
<keyword evidence="17" id="KW-0511">Multifunctional enzyme</keyword>
<dbReference type="NCBIfam" id="TIGR02071">
    <property type="entry name" value="PBP_1b"/>
    <property type="match status" value="1"/>
</dbReference>
<evidence type="ECO:0000256" key="21">
    <source>
        <dbReference type="ARBA" id="ARBA00049902"/>
    </source>
</evidence>
<evidence type="ECO:0000256" key="18">
    <source>
        <dbReference type="ARBA" id="ARBA00023316"/>
    </source>
</evidence>
<dbReference type="PANTHER" id="PTHR32282:SF11">
    <property type="entry name" value="PENICILLIN-BINDING PROTEIN 1B"/>
    <property type="match status" value="1"/>
</dbReference>
<dbReference type="GO" id="GO:0008658">
    <property type="term" value="F:penicillin binding"/>
    <property type="evidence" value="ECO:0007669"/>
    <property type="project" value="UniProtKB-UniRule"/>
</dbReference>
<evidence type="ECO:0000256" key="20">
    <source>
        <dbReference type="ARBA" id="ARBA00034000"/>
    </source>
</evidence>
<evidence type="ECO:0000256" key="14">
    <source>
        <dbReference type="ARBA" id="ARBA00022984"/>
    </source>
</evidence>
<reference evidence="31" key="1">
    <citation type="submission" date="2019-02" db="EMBL/GenBank/DDBJ databases">
        <authorList>
            <person name="Gruber-Vodicka R. H."/>
            <person name="Seah K. B. B."/>
        </authorList>
    </citation>
    <scope>NUCLEOTIDE SEQUENCE</scope>
    <source>
        <strain evidence="31">BECK_BZ163</strain>
        <strain evidence="32">BECK_BZ164</strain>
        <strain evidence="30">BECK_BZ165</strain>
    </source>
</reference>
<evidence type="ECO:0000256" key="10">
    <source>
        <dbReference type="ARBA" id="ARBA00022676"/>
    </source>
</evidence>
<evidence type="ECO:0000256" key="13">
    <source>
        <dbReference type="ARBA" id="ARBA00022960"/>
    </source>
</evidence>
<dbReference type="GO" id="GO:0009274">
    <property type="term" value="C:peptidoglycan-based cell wall"/>
    <property type="evidence" value="ECO:0007669"/>
    <property type="project" value="UniProtKB-UniRule"/>
</dbReference>
<evidence type="ECO:0000256" key="4">
    <source>
        <dbReference type="ARBA" id="ARBA00007090"/>
    </source>
</evidence>
<evidence type="ECO:0000256" key="16">
    <source>
        <dbReference type="ARBA" id="ARBA00023251"/>
    </source>
</evidence>
<dbReference type="PIRSF" id="PIRSF002799">
    <property type="entry name" value="PBP_1b"/>
    <property type="match status" value="1"/>
</dbReference>
<evidence type="ECO:0000256" key="17">
    <source>
        <dbReference type="ARBA" id="ARBA00023268"/>
    </source>
</evidence>
<dbReference type="GO" id="GO:0009002">
    <property type="term" value="F:serine-type D-Ala-D-Ala carboxypeptidase activity"/>
    <property type="evidence" value="ECO:0007669"/>
    <property type="project" value="UniProtKB-EC"/>
</dbReference>
<keyword evidence="15 26" id="KW-0472">Membrane</keyword>
<evidence type="ECO:0000256" key="26">
    <source>
        <dbReference type="SAM" id="Phobius"/>
    </source>
</evidence>
<dbReference type="Gene3D" id="3.40.710.10">
    <property type="entry name" value="DD-peptidase/beta-lactamase superfamily"/>
    <property type="match status" value="1"/>
</dbReference>
<evidence type="ECO:0000256" key="2">
    <source>
        <dbReference type="ARBA" id="ARBA00004236"/>
    </source>
</evidence>
<dbReference type="InterPro" id="IPR001460">
    <property type="entry name" value="PCN-bd_Tpept"/>
</dbReference>
<keyword evidence="11 23" id="KW-0808">Transferase</keyword>
<evidence type="ECO:0000256" key="9">
    <source>
        <dbReference type="ARBA" id="ARBA00022670"/>
    </source>
</evidence>
<dbReference type="GO" id="GO:0009252">
    <property type="term" value="P:peptidoglycan biosynthetic process"/>
    <property type="evidence" value="ECO:0007669"/>
    <property type="project" value="UniProtKB-UniRule"/>
</dbReference>
<evidence type="ECO:0000259" key="27">
    <source>
        <dbReference type="Pfam" id="PF00905"/>
    </source>
</evidence>
<gene>
    <name evidence="31" type="ORF">BECKFM1743A_GA0114220_101785</name>
    <name evidence="32" type="ORF">BECKFM1743B_GA0114221_105711</name>
    <name evidence="30" type="ORF">BECKFM1743C_GA0114222_100998</name>
</gene>
<dbReference type="GO" id="GO:0008360">
    <property type="term" value="P:regulation of cell shape"/>
    <property type="evidence" value="ECO:0007669"/>
    <property type="project" value="UniProtKB-UniRule"/>
</dbReference>
<evidence type="ECO:0000256" key="24">
    <source>
        <dbReference type="PIRSR" id="PIRSR002799-1"/>
    </source>
</evidence>
<dbReference type="PANTHER" id="PTHR32282">
    <property type="entry name" value="BINDING PROTEIN TRANSPEPTIDASE, PUTATIVE-RELATED"/>
    <property type="match status" value="1"/>
</dbReference>
<evidence type="ECO:0000313" key="32">
    <source>
        <dbReference type="EMBL" id="VFK18786.1"/>
    </source>
</evidence>
<dbReference type="Gene3D" id="3.30.2060.10">
    <property type="entry name" value="Penicillin-binding protein 1b domain"/>
    <property type="match status" value="1"/>
</dbReference>
<name>A0A450SSP4_9GAMM</name>
<keyword evidence="14 23" id="KW-0573">Peptidoglycan synthesis</keyword>
<dbReference type="InterPro" id="IPR023346">
    <property type="entry name" value="Lysozyme-like_dom_sf"/>
</dbReference>
<evidence type="ECO:0000256" key="19">
    <source>
        <dbReference type="ARBA" id="ARBA00032454"/>
    </source>
</evidence>
<evidence type="ECO:0000256" key="1">
    <source>
        <dbReference type="ARBA" id="ARBA00002624"/>
    </source>
</evidence>
<dbReference type="EMBL" id="CAADFL010000571">
    <property type="protein sequence ID" value="VFK18786.1"/>
    <property type="molecule type" value="Genomic_DNA"/>
</dbReference>
<organism evidence="31">
    <name type="scientific">Candidatus Kentrum sp. FM</name>
    <dbReference type="NCBI Taxonomy" id="2126340"/>
    <lineage>
        <taxon>Bacteria</taxon>
        <taxon>Pseudomonadati</taxon>
        <taxon>Pseudomonadota</taxon>
        <taxon>Gammaproteobacteria</taxon>
        <taxon>Candidatus Kentrum</taxon>
    </lineage>
</organism>
<comment type="similarity">
    <text evidence="5 23">In the N-terminal section; belongs to the glycosyltransferase 51 family.</text>
</comment>
<dbReference type="GO" id="GO:0006508">
    <property type="term" value="P:proteolysis"/>
    <property type="evidence" value="ECO:0007669"/>
    <property type="project" value="UniProtKB-KW"/>
</dbReference>
<dbReference type="GO" id="GO:0030288">
    <property type="term" value="C:outer membrane-bounded periplasmic space"/>
    <property type="evidence" value="ECO:0007669"/>
    <property type="project" value="TreeGrafter"/>
</dbReference>
<sequence>MTKAKYPSRRRPSAPSRHRPNPPRQRPSLRKKTTKNLPLRRFLSGLIWRVTLLVAVFLTGYLAWVDLTIRAKFDTLRWTTTPLSARLYARPLELQGTSVLTADGFEQELTLAGYHQEDRLNRPGSYRRNGQRFSVIKRPFTFWDGQRSSPGRIEVAFRGNRLHSLRDHRGKRLTSVRIEPALVGHIYPSHREDRILLPLNKFPQRLIDALLAVEDRSFYRHFGISLRAILRAAYKNFQSGATVQGGSTLTQQLVKNYFLEPERSLRRKLHEAAFALLLEIRYEKDRILTAYLNEVYLGQQGNRAIRGFGSAAHFYFHRPLSELRVSEVALLVALARGASYYNPRKHAERALERRDLVIDVMEEWGYISEREALAAQLEPLGITQTPPAGTTPFPAFIGLVRKQIARDYHLKDLESGGLRIFTTLDIRAQRKLERAITERLSSLERKKNIPARQLQAAVVVSEITTGKVLALAGGRDPRMPGFNRALHAIRPIGSLIKPAVYLTALNPSGRRSARYTLVSPLPDRPVRIRGANGKIWAPRNYDGKAHGQVPLITALANSYNLATVNLGVSVGLPKVLQTLRQLGVERRVPPYPSTLLGAGALSPLEVTQMYQTIADGGRRIRLRAVLGITDARGLPLVQYAPSVTRAFEKGPVFLLTHALQAVMGSGTGRAINARFNESMGFAGKTGTTDDLRDSWFAGFDQDRLAVVWVGRDDNGPIGITGAGGALVLWGDLMKSLGPRARVTQGPPGIEWHWTDPYRGVRTDSDCAGAELIPYLAGSAPEYLSCEWAL</sequence>
<dbReference type="InterPro" id="IPR050396">
    <property type="entry name" value="Glycosyltr_51/Transpeptidase"/>
</dbReference>
<evidence type="ECO:0000313" key="30">
    <source>
        <dbReference type="EMBL" id="VFJ51646.1"/>
    </source>
</evidence>
<dbReference type="AlphaFoldDB" id="A0A450SSP4"/>
<keyword evidence="26" id="KW-1133">Transmembrane helix</keyword>
<keyword evidence="7" id="KW-1003">Cell membrane</keyword>
<comment type="catalytic activity">
    <reaction evidence="20">
        <text>Preferential cleavage: (Ac)2-L-Lys-D-Ala-|-D-Ala. Also transpeptidation of peptidyl-alanyl moieties that are N-acyl substituents of D-alanine.</text>
        <dbReference type="EC" id="3.4.16.4"/>
    </reaction>
</comment>
<keyword evidence="16" id="KW-0046">Antibiotic resistance</keyword>
<dbReference type="GO" id="GO:0005886">
    <property type="term" value="C:plasma membrane"/>
    <property type="evidence" value="ECO:0007669"/>
    <property type="project" value="UniProtKB-SubCell"/>
</dbReference>
<dbReference type="InterPro" id="IPR036950">
    <property type="entry name" value="PBP_transglycosylase"/>
</dbReference>
<dbReference type="InterPro" id="IPR001264">
    <property type="entry name" value="Glyco_trans_51"/>
</dbReference>
<dbReference type="Pfam" id="PF00905">
    <property type="entry name" value="Transpeptidase"/>
    <property type="match status" value="1"/>
</dbReference>
<keyword evidence="26" id="KW-0812">Transmembrane</keyword>
<keyword evidence="9" id="KW-0645">Protease</keyword>
<feature type="transmembrane region" description="Helical" evidence="26">
    <location>
        <begin position="42"/>
        <end position="64"/>
    </location>
</feature>
<accession>A0A450SSP4</accession>
<comment type="pathway">
    <text evidence="3 23">Cell wall biogenesis; peptidoglycan biosynthesis.</text>
</comment>
<keyword evidence="13 23" id="KW-0133">Cell shape</keyword>
<keyword evidence="8" id="KW-0121">Carboxypeptidase</keyword>
<dbReference type="Pfam" id="PF14814">
    <property type="entry name" value="UB2H"/>
    <property type="match status" value="1"/>
</dbReference>
<evidence type="ECO:0000256" key="5">
    <source>
        <dbReference type="ARBA" id="ARBA00007739"/>
    </source>
</evidence>
<dbReference type="GO" id="GO:0008955">
    <property type="term" value="F:peptidoglycan glycosyltransferase activity"/>
    <property type="evidence" value="ECO:0007669"/>
    <property type="project" value="UniProtKB-UniRule"/>
</dbReference>
<evidence type="ECO:0000313" key="31">
    <source>
        <dbReference type="EMBL" id="VFJ56922.1"/>
    </source>
</evidence>
<dbReference type="GO" id="GO:0046677">
    <property type="term" value="P:response to antibiotic"/>
    <property type="evidence" value="ECO:0007669"/>
    <property type="project" value="UniProtKB-UniRule"/>
</dbReference>
<comment type="similarity">
    <text evidence="4 23">In the C-terminal section; belongs to the transpeptidase family.</text>
</comment>
<evidence type="ECO:0000256" key="23">
    <source>
        <dbReference type="PIRNR" id="PIRNR002799"/>
    </source>
</evidence>
<dbReference type="Pfam" id="PF00912">
    <property type="entry name" value="Transgly"/>
    <property type="match status" value="1"/>
</dbReference>
<dbReference type="UniPathway" id="UPA00219"/>
<feature type="region of interest" description="Disordered" evidence="25">
    <location>
        <begin position="1"/>
        <end position="34"/>
    </location>
</feature>
<dbReference type="GO" id="GO:0071555">
    <property type="term" value="P:cell wall organization"/>
    <property type="evidence" value="ECO:0007669"/>
    <property type="project" value="UniProtKB-UniRule"/>
</dbReference>
<evidence type="ECO:0000259" key="29">
    <source>
        <dbReference type="Pfam" id="PF14814"/>
    </source>
</evidence>
<evidence type="ECO:0000256" key="7">
    <source>
        <dbReference type="ARBA" id="ARBA00022475"/>
    </source>
</evidence>
<evidence type="ECO:0000259" key="28">
    <source>
        <dbReference type="Pfam" id="PF00912"/>
    </source>
</evidence>
<keyword evidence="10 23" id="KW-0328">Glycosyltransferase</keyword>
<dbReference type="Gene3D" id="1.10.3810.10">
    <property type="entry name" value="Biosynthetic peptidoglycan transglycosylase-like"/>
    <property type="match status" value="1"/>
</dbReference>
<evidence type="ECO:0000256" key="8">
    <source>
        <dbReference type="ARBA" id="ARBA00022645"/>
    </source>
</evidence>
<dbReference type="InterPro" id="IPR012338">
    <property type="entry name" value="Beta-lactam/transpept-like"/>
</dbReference>
<evidence type="ECO:0000256" key="15">
    <source>
        <dbReference type="ARBA" id="ARBA00023136"/>
    </source>
</evidence>
<evidence type="ECO:0000256" key="22">
    <source>
        <dbReference type="NCBIfam" id="TIGR02071"/>
    </source>
</evidence>
<keyword evidence="12" id="KW-0378">Hydrolase</keyword>
<keyword evidence="18 23" id="KW-0961">Cell wall biogenesis/degradation</keyword>
<feature type="active site" description="Acyl-ester intermediate; for transpeptidase activity" evidence="24">
    <location>
        <position position="494"/>
    </location>
</feature>
<evidence type="ECO:0000256" key="3">
    <source>
        <dbReference type="ARBA" id="ARBA00004752"/>
    </source>
</evidence>
<dbReference type="SUPFAM" id="SSF53955">
    <property type="entry name" value="Lysozyme-like"/>
    <property type="match status" value="1"/>
</dbReference>
<evidence type="ECO:0000256" key="12">
    <source>
        <dbReference type="ARBA" id="ARBA00022801"/>
    </source>
</evidence>
<proteinExistence type="inferred from homology"/>
<comment type="function">
    <text evidence="1 23">Cell wall formation. Synthesis of cross-linked peptidoglycan from the lipid intermediates. The enzyme has a penicillin-insensitive transglycosylase N-terminal domain (formation of linear glycan strands) and a penicillin-sensitive transpeptidase C-terminal domain (cross-linking of the peptide subunits).</text>
</comment>
<feature type="domain" description="Glycosyl transferase family 51" evidence="28">
    <location>
        <begin position="190"/>
        <end position="361"/>
    </location>
</feature>
<comment type="subcellular location">
    <subcellularLocation>
        <location evidence="2">Cell membrane</location>
    </subcellularLocation>
</comment>
<dbReference type="InterPro" id="IPR028166">
    <property type="entry name" value="UB2H"/>
</dbReference>
<evidence type="ECO:0000256" key="25">
    <source>
        <dbReference type="SAM" id="MobiDB-lite"/>
    </source>
</evidence>
<dbReference type="EMBL" id="CAADEZ010000178">
    <property type="protein sequence ID" value="VFJ56922.1"/>
    <property type="molecule type" value="Genomic_DNA"/>
</dbReference>
<dbReference type="EMBL" id="CAADFA010000099">
    <property type="protein sequence ID" value="VFJ51646.1"/>
    <property type="molecule type" value="Genomic_DNA"/>
</dbReference>